<organism evidence="2 3">
    <name type="scientific">Steinernema glaseri</name>
    <dbReference type="NCBI Taxonomy" id="37863"/>
    <lineage>
        <taxon>Eukaryota</taxon>
        <taxon>Metazoa</taxon>
        <taxon>Ecdysozoa</taxon>
        <taxon>Nematoda</taxon>
        <taxon>Chromadorea</taxon>
        <taxon>Rhabditida</taxon>
        <taxon>Tylenchina</taxon>
        <taxon>Panagrolaimomorpha</taxon>
        <taxon>Strongyloidoidea</taxon>
        <taxon>Steinernematidae</taxon>
        <taxon>Steinernema</taxon>
    </lineage>
</organism>
<accession>A0A1I7Y8L7</accession>
<sequence length="111" mass="12861">MLRVVLTILLLVFSAESKSIRARYPSQMSYGYEGVEGPRSKIVLSDSERRNFLPSRRLNLWGSRTSKIKAGSAFIPQTIADYTGKLSQRRRELFKWGPDSDFANQYLRYHK</sequence>
<evidence type="ECO:0000256" key="1">
    <source>
        <dbReference type="SAM" id="SignalP"/>
    </source>
</evidence>
<keyword evidence="2" id="KW-1185">Reference proteome</keyword>
<keyword evidence="1" id="KW-0732">Signal</keyword>
<proteinExistence type="predicted"/>
<protein>
    <submittedName>
        <fullName evidence="3">Neuropeptide-Like Protein</fullName>
    </submittedName>
</protein>
<feature type="signal peptide" evidence="1">
    <location>
        <begin position="1"/>
        <end position="17"/>
    </location>
</feature>
<reference evidence="3" key="1">
    <citation type="submission" date="2016-11" db="UniProtKB">
        <authorList>
            <consortium name="WormBaseParasite"/>
        </authorList>
    </citation>
    <scope>IDENTIFICATION</scope>
</reference>
<dbReference type="Proteomes" id="UP000095287">
    <property type="component" value="Unplaced"/>
</dbReference>
<evidence type="ECO:0000313" key="3">
    <source>
        <dbReference type="WBParaSite" id="L893_g13841.t1"/>
    </source>
</evidence>
<dbReference type="AlphaFoldDB" id="A0A1I7Y8L7"/>
<feature type="chain" id="PRO_5009311938" evidence="1">
    <location>
        <begin position="18"/>
        <end position="111"/>
    </location>
</feature>
<evidence type="ECO:0000313" key="2">
    <source>
        <dbReference type="Proteomes" id="UP000095287"/>
    </source>
</evidence>
<dbReference type="WBParaSite" id="L893_g13841.t1">
    <property type="protein sequence ID" value="L893_g13841.t1"/>
    <property type="gene ID" value="L893_g13841"/>
</dbReference>
<name>A0A1I7Y8L7_9BILA</name>